<dbReference type="InterPro" id="IPR040131">
    <property type="entry name" value="MnmG_N"/>
</dbReference>
<proteinExistence type="inferred from homology"/>
<evidence type="ECO:0000313" key="14">
    <source>
        <dbReference type="EMBL" id="SFW32503.1"/>
    </source>
</evidence>
<evidence type="ECO:0000256" key="7">
    <source>
        <dbReference type="ARBA" id="ARBA00022827"/>
    </source>
</evidence>
<comment type="caution">
    <text evidence="11">Lacks conserved residue(s) required for the propagation of feature annotation.</text>
</comment>
<evidence type="ECO:0000256" key="2">
    <source>
        <dbReference type="ARBA" id="ARBA00003717"/>
    </source>
</evidence>
<comment type="cofactor">
    <cofactor evidence="1 11">
        <name>FAD</name>
        <dbReference type="ChEBI" id="CHEBI:57692"/>
    </cofactor>
</comment>
<dbReference type="FunFam" id="3.50.50.60:FF:000002">
    <property type="entry name" value="tRNA uridine 5-carboxymethylaminomethyl modification enzyme MnmG"/>
    <property type="match status" value="1"/>
</dbReference>
<sequence>MSDSYNASTFDCIVAGGGHAGCEAAVALARMGHSVLLISGNLDRLGYLSCNPAIGGLAKGHMAREIDALGGMMGLWADAAGIQFRMLNMSKGPAVRATRAQMDRLVYQRVVQQTLYSTPGLRIWQDSVIEITAGDSRATGVRTAQGLEFSARHVLLTTGTFLDGRIHMGLTSIPGGRLGDAPALGLSDSLRTLGFELGRLKTGTTPRLLKSSINYAVLEEQKGDDPAPAFSFHGPGPVLPQVPCHVTWTNEQAHEIIRSGFARSPMFTGVIKGTGARYCPSIEDKIARFPDRERHQIFLEPEGLDSAEVYANGISTSLPLDVQIGMIHAVPGLENAVMLRPGYAIEYDFSDPVQLMPTLESKAVPGLWLAGQINGTSGYEEAAAQGLWAALNISCRLREMPPFLLGRDEAYMAVLVDDLVTSGTQEPYRMFTSRAEHRLLLREDNADTRLTPHGRQLGLVNDAHWDAFCRKQDAANRLRSGLEQKRIPAPGRGSLADGPATDSGQDKGTVTTGMSATGKTADLPVGRTLAEALRRPELDLHGLAALLRSCACEDTAAAAEFLEHEMALAGAGVCESVQTEIKYAGYLSRQRELVARAAKLESTALPPDLDYATVAGLSREVTEKLDRVRPLSLGQAGRISGVTPAAVGCLEIHLHKLGLL</sequence>
<accession>A0AA94L1U9</accession>
<dbReference type="Gene3D" id="1.10.150.570">
    <property type="entry name" value="GidA associated domain, C-terminal subdomain"/>
    <property type="match status" value="1"/>
</dbReference>
<evidence type="ECO:0000256" key="1">
    <source>
        <dbReference type="ARBA" id="ARBA00001974"/>
    </source>
</evidence>
<dbReference type="PANTHER" id="PTHR11806:SF0">
    <property type="entry name" value="PROTEIN MTO1 HOMOLOG, MITOCHONDRIAL"/>
    <property type="match status" value="1"/>
</dbReference>
<name>A0AA94L1U9_DESDE</name>
<dbReference type="Gene3D" id="3.50.50.60">
    <property type="entry name" value="FAD/NAD(P)-binding domain"/>
    <property type="match status" value="2"/>
</dbReference>
<organism evidence="14 15">
    <name type="scientific">Desulfovibrio desulfuricans</name>
    <dbReference type="NCBI Taxonomy" id="876"/>
    <lineage>
        <taxon>Bacteria</taxon>
        <taxon>Pseudomonadati</taxon>
        <taxon>Thermodesulfobacteriota</taxon>
        <taxon>Desulfovibrionia</taxon>
        <taxon>Desulfovibrionales</taxon>
        <taxon>Desulfovibrionaceae</taxon>
        <taxon>Desulfovibrio</taxon>
    </lineage>
</organism>
<feature type="binding site" evidence="11">
    <location>
        <begin position="16"/>
        <end position="21"/>
    </location>
    <ligand>
        <name>FAD</name>
        <dbReference type="ChEBI" id="CHEBI:57692"/>
    </ligand>
</feature>
<evidence type="ECO:0000256" key="8">
    <source>
        <dbReference type="ARBA" id="ARBA00023027"/>
    </source>
</evidence>
<comment type="similarity">
    <text evidence="3 11">Belongs to the MnmG family.</text>
</comment>
<dbReference type="EMBL" id="FPIW01000009">
    <property type="protein sequence ID" value="SFW32503.1"/>
    <property type="molecule type" value="Genomic_DNA"/>
</dbReference>
<feature type="domain" description="tRNA uridine 5-carboxymethylaminomethyl modification enzyme C-terminal subdomain" evidence="13">
    <location>
        <begin position="581"/>
        <end position="652"/>
    </location>
</feature>
<dbReference type="GO" id="GO:0002098">
    <property type="term" value="P:tRNA wobble uridine modification"/>
    <property type="evidence" value="ECO:0007669"/>
    <property type="project" value="InterPro"/>
</dbReference>
<dbReference type="Gene3D" id="1.10.10.1800">
    <property type="entry name" value="tRNA uridine 5-carboxymethylaminomethyl modification enzyme MnmG/GidA"/>
    <property type="match status" value="1"/>
</dbReference>
<evidence type="ECO:0000256" key="10">
    <source>
        <dbReference type="ARBA" id="ARBA00031800"/>
    </source>
</evidence>
<dbReference type="InterPro" id="IPR004416">
    <property type="entry name" value="MnmG"/>
</dbReference>
<evidence type="ECO:0000259" key="13">
    <source>
        <dbReference type="SMART" id="SM01228"/>
    </source>
</evidence>
<evidence type="ECO:0000256" key="12">
    <source>
        <dbReference type="SAM" id="MobiDB-lite"/>
    </source>
</evidence>
<feature type="binding site" evidence="11">
    <location>
        <begin position="275"/>
        <end position="289"/>
    </location>
    <ligand>
        <name>NAD(+)</name>
        <dbReference type="ChEBI" id="CHEBI:57540"/>
    </ligand>
</feature>
<dbReference type="PANTHER" id="PTHR11806">
    <property type="entry name" value="GLUCOSE INHIBITED DIVISION PROTEIN A"/>
    <property type="match status" value="1"/>
</dbReference>
<comment type="function">
    <text evidence="2 11">NAD-binding protein involved in the addition of a carboxymethylaminomethyl (cmnm) group at the wobble position (U34) of certain tRNAs, forming tRNA-cmnm(5)s(2)U34.</text>
</comment>
<dbReference type="NCBIfam" id="TIGR00136">
    <property type="entry name" value="mnmG_gidA"/>
    <property type="match status" value="1"/>
</dbReference>
<keyword evidence="6 11" id="KW-0819">tRNA processing</keyword>
<dbReference type="SMART" id="SM01228">
    <property type="entry name" value="GIDA_assoc_3"/>
    <property type="match status" value="1"/>
</dbReference>
<dbReference type="SUPFAM" id="SSF51905">
    <property type="entry name" value="FAD/NAD(P)-binding domain"/>
    <property type="match status" value="1"/>
</dbReference>
<dbReference type="InterPro" id="IPR026904">
    <property type="entry name" value="MnmG_C"/>
</dbReference>
<dbReference type="Proteomes" id="UP000182680">
    <property type="component" value="Unassembled WGS sequence"/>
</dbReference>
<evidence type="ECO:0000313" key="15">
    <source>
        <dbReference type="Proteomes" id="UP000182680"/>
    </source>
</evidence>
<dbReference type="FunFam" id="1.10.150.570:FF:000001">
    <property type="entry name" value="tRNA uridine 5-carboxymethylaminomethyl modification enzyme MnmG"/>
    <property type="match status" value="1"/>
</dbReference>
<dbReference type="RefSeq" id="WP_072311481.1">
    <property type="nucleotide sequence ID" value="NZ_FPIW01000009.1"/>
</dbReference>
<dbReference type="InterPro" id="IPR049312">
    <property type="entry name" value="GIDA_C_N"/>
</dbReference>
<dbReference type="GO" id="GO:0050660">
    <property type="term" value="F:flavin adenine dinucleotide binding"/>
    <property type="evidence" value="ECO:0007669"/>
    <property type="project" value="UniProtKB-UniRule"/>
</dbReference>
<reference evidence="15" key="1">
    <citation type="submission" date="2016-11" db="EMBL/GenBank/DDBJ databases">
        <authorList>
            <person name="Jaros S."/>
            <person name="Januszkiewicz K."/>
            <person name="Wedrychowicz H."/>
        </authorList>
    </citation>
    <scope>NUCLEOTIDE SEQUENCE [LARGE SCALE GENOMIC DNA]</scope>
    <source>
        <strain evidence="15">DSM 7057</strain>
    </source>
</reference>
<evidence type="ECO:0000256" key="9">
    <source>
        <dbReference type="ARBA" id="ARBA00025948"/>
    </source>
</evidence>
<evidence type="ECO:0000256" key="11">
    <source>
        <dbReference type="HAMAP-Rule" id="MF_00129"/>
    </source>
</evidence>
<dbReference type="PROSITE" id="PS01280">
    <property type="entry name" value="GIDA_1"/>
    <property type="match status" value="1"/>
</dbReference>
<comment type="subunit">
    <text evidence="9 11">Homodimer. Heterotetramer of two MnmE and two MnmG subunits.</text>
</comment>
<comment type="subcellular location">
    <subcellularLocation>
        <location evidence="11">Cytoplasm</location>
    </subcellularLocation>
</comment>
<comment type="caution">
    <text evidence="14">The sequence shown here is derived from an EMBL/GenBank/DDBJ whole genome shotgun (WGS) entry which is preliminary data.</text>
</comment>
<dbReference type="Pfam" id="PF21680">
    <property type="entry name" value="GIDA_C_1st"/>
    <property type="match status" value="1"/>
</dbReference>
<evidence type="ECO:0000256" key="5">
    <source>
        <dbReference type="ARBA" id="ARBA00022630"/>
    </source>
</evidence>
<evidence type="ECO:0000256" key="6">
    <source>
        <dbReference type="ARBA" id="ARBA00022694"/>
    </source>
</evidence>
<dbReference type="HAMAP" id="MF_00129">
    <property type="entry name" value="MnmG_GidA"/>
    <property type="match status" value="1"/>
</dbReference>
<dbReference type="AlphaFoldDB" id="A0AA94L1U9"/>
<dbReference type="Pfam" id="PF13932">
    <property type="entry name" value="SAM_GIDA_C"/>
    <property type="match status" value="1"/>
</dbReference>
<gene>
    <name evidence="11" type="primary">mnmG</name>
    <name evidence="11" type="synonym">gidA</name>
    <name evidence="14" type="ORF">SAMN02910291_00844</name>
</gene>
<dbReference type="InterPro" id="IPR036188">
    <property type="entry name" value="FAD/NAD-bd_sf"/>
</dbReference>
<dbReference type="InterPro" id="IPR002218">
    <property type="entry name" value="MnmG-rel"/>
</dbReference>
<feature type="compositionally biased region" description="Polar residues" evidence="12">
    <location>
        <begin position="502"/>
        <end position="518"/>
    </location>
</feature>
<protein>
    <recommendedName>
        <fullName evidence="4 11">tRNA uridine 5-carboxymethylaminomethyl modification enzyme MnmG</fullName>
    </recommendedName>
    <alternativeName>
        <fullName evidence="10 11">Glucose-inhibited division protein A</fullName>
    </alternativeName>
</protein>
<evidence type="ECO:0000256" key="4">
    <source>
        <dbReference type="ARBA" id="ARBA00020461"/>
    </source>
</evidence>
<evidence type="ECO:0000256" key="3">
    <source>
        <dbReference type="ARBA" id="ARBA00007653"/>
    </source>
</evidence>
<keyword evidence="7 11" id="KW-0274">FAD</keyword>
<dbReference type="InterPro" id="IPR047001">
    <property type="entry name" value="MnmG_C_subdom"/>
</dbReference>
<keyword evidence="5 11" id="KW-0285">Flavoprotein</keyword>
<feature type="region of interest" description="Disordered" evidence="12">
    <location>
        <begin position="481"/>
        <end position="519"/>
    </location>
</feature>
<keyword evidence="8 11" id="KW-0520">NAD</keyword>
<dbReference type="InterPro" id="IPR044920">
    <property type="entry name" value="MnmG_C_subdom_sf"/>
</dbReference>
<keyword evidence="11" id="KW-0963">Cytoplasm</keyword>
<dbReference type="InterPro" id="IPR020595">
    <property type="entry name" value="MnmG-rel_CS"/>
</dbReference>
<dbReference type="GO" id="GO:0030488">
    <property type="term" value="P:tRNA methylation"/>
    <property type="evidence" value="ECO:0007669"/>
    <property type="project" value="TreeGrafter"/>
</dbReference>
<dbReference type="Pfam" id="PF01134">
    <property type="entry name" value="GIDA"/>
    <property type="match status" value="1"/>
</dbReference>
<dbReference type="GO" id="GO:0005829">
    <property type="term" value="C:cytosol"/>
    <property type="evidence" value="ECO:0007669"/>
    <property type="project" value="TreeGrafter"/>
</dbReference>